<reference evidence="1" key="2">
    <citation type="submission" date="2025-08" db="UniProtKB">
        <authorList>
            <consortium name="Ensembl"/>
        </authorList>
    </citation>
    <scope>IDENTIFICATION</scope>
</reference>
<sequence length="98" mass="10630">MPGAGTSEQVFTHGKLLKQLQCGNNPNPMNPSMVATDVLDRQIPLESCTAVDFSVQRGLPSIVKSLIGAARTKTCAEENLGRWRCRRTLGSPHVLLIT</sequence>
<proteinExistence type="predicted"/>
<evidence type="ECO:0000313" key="1">
    <source>
        <dbReference type="Ensembl" id="ENSPLOP00000000296.1"/>
    </source>
</evidence>
<keyword evidence="2" id="KW-1185">Reference proteome</keyword>
<reference evidence="1" key="3">
    <citation type="submission" date="2025-09" db="UniProtKB">
        <authorList>
            <consortium name="Ensembl"/>
        </authorList>
    </citation>
    <scope>IDENTIFICATION</scope>
</reference>
<protein>
    <submittedName>
        <fullName evidence="1">Uncharacterized protein</fullName>
    </submittedName>
</protein>
<dbReference type="AlphaFoldDB" id="A0A8C8W939"/>
<reference evidence="1" key="1">
    <citation type="journal article" date="2019" name="bioRxiv">
        <title>Long live the king: chromosome-level assembly of the lion (Panthera leo) using linked-read, Hi-C, and long read data.</title>
        <authorList>
            <person name="Armstrong E.E."/>
            <person name="Taylor R.W."/>
            <person name="Miller D.E."/>
            <person name="Kaelin C."/>
            <person name="Barsh G."/>
            <person name="Hadly E.A."/>
            <person name="Petrov D."/>
        </authorList>
    </citation>
    <scope>NUCLEOTIDE SEQUENCE [LARGE SCALE GENOMIC DNA]</scope>
</reference>
<dbReference type="Ensembl" id="ENSPLOT00000000326.1">
    <property type="protein sequence ID" value="ENSPLOP00000000296.1"/>
    <property type="gene ID" value="ENSPLOG00000000237.1"/>
</dbReference>
<organism evidence="1 2">
    <name type="scientific">Panthera leo</name>
    <name type="common">Lion</name>
    <dbReference type="NCBI Taxonomy" id="9689"/>
    <lineage>
        <taxon>Eukaryota</taxon>
        <taxon>Metazoa</taxon>
        <taxon>Chordata</taxon>
        <taxon>Craniata</taxon>
        <taxon>Vertebrata</taxon>
        <taxon>Euteleostomi</taxon>
        <taxon>Mammalia</taxon>
        <taxon>Eutheria</taxon>
        <taxon>Laurasiatheria</taxon>
        <taxon>Carnivora</taxon>
        <taxon>Feliformia</taxon>
        <taxon>Felidae</taxon>
        <taxon>Pantherinae</taxon>
        <taxon>Panthera</taxon>
    </lineage>
</organism>
<dbReference type="Proteomes" id="UP000694399">
    <property type="component" value="Chromosome B1"/>
</dbReference>
<accession>A0A8C8W939</accession>
<evidence type="ECO:0000313" key="2">
    <source>
        <dbReference type="Proteomes" id="UP000694399"/>
    </source>
</evidence>
<name>A0A8C8W939_PANLE</name>